<dbReference type="GO" id="GO:0008168">
    <property type="term" value="F:methyltransferase activity"/>
    <property type="evidence" value="ECO:0007669"/>
    <property type="project" value="UniProtKB-KW"/>
</dbReference>
<protein>
    <submittedName>
        <fullName evidence="7">Norbaeocystin methyltransferase (PsiM)</fullName>
    </submittedName>
</protein>
<keyword evidence="3 5" id="KW-0808">Transferase</keyword>
<dbReference type="FunCoup" id="A0A409VX92">
    <property type="interactions" value="222"/>
</dbReference>
<dbReference type="Pfam" id="PF05971">
    <property type="entry name" value="Methyltransf_10"/>
    <property type="match status" value="1"/>
</dbReference>
<dbReference type="EMBL" id="NHYE01005524">
    <property type="protein sequence ID" value="PPQ70884.1"/>
    <property type="molecule type" value="Genomic_DNA"/>
</dbReference>
<dbReference type="SMR" id="A0A409VX92"/>
<accession>A0A409VX92</accession>
<keyword evidence="2 5" id="KW-0489">Methyltransferase</keyword>
<dbReference type="InterPro" id="IPR010286">
    <property type="entry name" value="METTL16/RlmF"/>
</dbReference>
<dbReference type="GO" id="GO:0070475">
    <property type="term" value="P:rRNA base methylation"/>
    <property type="evidence" value="ECO:0007669"/>
    <property type="project" value="TreeGrafter"/>
</dbReference>
<keyword evidence="4 6" id="KW-0949">S-adenosyl-L-methionine</keyword>
<dbReference type="AlphaFoldDB" id="A0A409VX92"/>
<dbReference type="PIRSF" id="PIRSF037350">
    <property type="entry name" value="Mtase_ZK1128_prd"/>
    <property type="match status" value="1"/>
</dbReference>
<dbReference type="OrthoDB" id="514248at2759"/>
<dbReference type="STRING" id="231916.A0A409VX92"/>
<evidence type="ECO:0000256" key="6">
    <source>
        <dbReference type="PIRSR" id="PIRSR037350-1"/>
    </source>
</evidence>
<dbReference type="InterPro" id="IPR029063">
    <property type="entry name" value="SAM-dependent_MTases_sf"/>
</dbReference>
<reference evidence="7 8" key="1">
    <citation type="journal article" date="2018" name="Evol. Lett.">
        <title>Horizontal gene cluster transfer increased hallucinogenic mushroom diversity.</title>
        <authorList>
            <person name="Reynolds H.T."/>
            <person name="Vijayakumar V."/>
            <person name="Gluck-Thaler E."/>
            <person name="Korotkin H.B."/>
            <person name="Matheny P.B."/>
            <person name="Slot J.C."/>
        </authorList>
    </citation>
    <scope>NUCLEOTIDE SEQUENCE [LARGE SCALE GENOMIC DNA]</scope>
    <source>
        <strain evidence="7 8">SRW20</strain>
    </source>
</reference>
<dbReference type="PANTHER" id="PTHR13393">
    <property type="entry name" value="SAM-DEPENDENT METHYLTRANSFERASE"/>
    <property type="match status" value="1"/>
</dbReference>
<evidence type="ECO:0000313" key="7">
    <source>
        <dbReference type="EMBL" id="PPQ70884.1"/>
    </source>
</evidence>
<dbReference type="InParanoid" id="A0A409VX92"/>
<sequence>MHIRNPYLTPPDYEALAEAFPALKPYVTVNPDKTTTIDFAIPEAQRLYTAALLYRDFGLTITLPPDRLCPTVPNRLNYVLWIQDILQITSAALGLPEARQVKGVDIGTGAAAIYPILGCSLAKNWSMVGTEVEQKCIDIARQNVISNGLQDRITITANTIDAPILLPLFEGDSNFEWEFTMCNPPFYDGAADMETSQDAKGFGFGVNAPHTGTVVEMATDGGEAAFVSQMVRESLHLKTRCRWFTSNLGKLKSLHEIVGLLREHQITNYAINEYVQGTTRRYAIAWSFTDLRLSDHLPRPPNPDLSALF</sequence>
<dbReference type="PANTHER" id="PTHR13393:SF0">
    <property type="entry name" value="RNA N6-ADENOSINE-METHYLTRANSFERASE METTL16"/>
    <property type="match status" value="1"/>
</dbReference>
<name>A0A409VX92_9AGAR</name>
<dbReference type="Proteomes" id="UP000284706">
    <property type="component" value="Unassembled WGS sequence"/>
</dbReference>
<evidence type="ECO:0000256" key="1">
    <source>
        <dbReference type="ARBA" id="ARBA00005878"/>
    </source>
</evidence>
<comment type="caution">
    <text evidence="7">The sequence shown here is derived from an EMBL/GenBank/DDBJ whole genome shotgun (WGS) entry which is preliminary data.</text>
</comment>
<dbReference type="Gene3D" id="3.40.50.150">
    <property type="entry name" value="Vaccinia Virus protein VP39"/>
    <property type="match status" value="1"/>
</dbReference>
<evidence type="ECO:0000256" key="2">
    <source>
        <dbReference type="ARBA" id="ARBA00022603"/>
    </source>
</evidence>
<evidence type="ECO:0000256" key="5">
    <source>
        <dbReference type="PIRNR" id="PIRNR037350"/>
    </source>
</evidence>
<comment type="similarity">
    <text evidence="1 5">Belongs to the methyltransferase superfamily. METTL16/RlmF family.</text>
</comment>
<organism evidence="7 8">
    <name type="scientific">Gymnopilus dilepis</name>
    <dbReference type="NCBI Taxonomy" id="231916"/>
    <lineage>
        <taxon>Eukaryota</taxon>
        <taxon>Fungi</taxon>
        <taxon>Dikarya</taxon>
        <taxon>Basidiomycota</taxon>
        <taxon>Agaricomycotina</taxon>
        <taxon>Agaricomycetes</taxon>
        <taxon>Agaricomycetidae</taxon>
        <taxon>Agaricales</taxon>
        <taxon>Agaricineae</taxon>
        <taxon>Hymenogastraceae</taxon>
        <taxon>Gymnopilus</taxon>
    </lineage>
</organism>
<proteinExistence type="inferred from homology"/>
<keyword evidence="8" id="KW-1185">Reference proteome</keyword>
<dbReference type="SUPFAM" id="SSF53335">
    <property type="entry name" value="S-adenosyl-L-methionine-dependent methyltransferases"/>
    <property type="match status" value="1"/>
</dbReference>
<evidence type="ECO:0000313" key="8">
    <source>
        <dbReference type="Proteomes" id="UP000284706"/>
    </source>
</evidence>
<dbReference type="GO" id="GO:0005634">
    <property type="term" value="C:nucleus"/>
    <property type="evidence" value="ECO:0007669"/>
    <property type="project" value="TreeGrafter"/>
</dbReference>
<evidence type="ECO:0000256" key="3">
    <source>
        <dbReference type="ARBA" id="ARBA00022679"/>
    </source>
</evidence>
<dbReference type="InterPro" id="IPR017182">
    <property type="entry name" value="METTL16/PsiM"/>
</dbReference>
<feature type="binding site" evidence="6">
    <location>
        <position position="131"/>
    </location>
    <ligand>
        <name>S-adenosyl-L-methionine</name>
        <dbReference type="ChEBI" id="CHEBI:59789"/>
    </ligand>
</feature>
<gene>
    <name evidence="7" type="ORF">CVT26_014072</name>
</gene>
<feature type="binding site" evidence="6">
    <location>
        <position position="75"/>
    </location>
    <ligand>
        <name>S-adenosyl-L-methionine</name>
        <dbReference type="ChEBI" id="CHEBI:59789"/>
    </ligand>
</feature>
<feature type="binding site" evidence="6">
    <location>
        <position position="183"/>
    </location>
    <ligand>
        <name>S-adenosyl-L-methionine</name>
        <dbReference type="ChEBI" id="CHEBI:59789"/>
    </ligand>
</feature>
<feature type="binding site" evidence="6">
    <location>
        <position position="107"/>
    </location>
    <ligand>
        <name>S-adenosyl-L-methionine</name>
        <dbReference type="ChEBI" id="CHEBI:59789"/>
    </ligand>
</feature>
<evidence type="ECO:0000256" key="4">
    <source>
        <dbReference type="ARBA" id="ARBA00022691"/>
    </source>
</evidence>